<keyword evidence="6" id="KW-0547">Nucleotide-binding</keyword>
<keyword evidence="4" id="KW-0288">FMN</keyword>
<dbReference type="SUPFAM" id="SSF56784">
    <property type="entry name" value="HAD-like"/>
    <property type="match status" value="1"/>
</dbReference>
<dbReference type="SFLD" id="SFLDG01135">
    <property type="entry name" value="C1.5.6:_HAD__Beta-PGM__Phospha"/>
    <property type="match status" value="1"/>
</dbReference>
<reference evidence="9" key="1">
    <citation type="submission" date="2015-10" db="EMBL/GenBank/DDBJ databases">
        <authorList>
            <person name="Martinez-Garcia P.J."/>
            <person name="Crepeau M.W."/>
            <person name="Puiu D."/>
            <person name="Gonzalez-Ibeas D."/>
            <person name="Whalen J."/>
            <person name="Stevens K."/>
            <person name="Paul R."/>
            <person name="Butterfield T."/>
            <person name="Britton M."/>
            <person name="Reagan R."/>
            <person name="Chakraborty S."/>
            <person name="Walawage S.L."/>
            <person name="Vasquez-Gross H.A."/>
            <person name="Cardeno C."/>
            <person name="Famula R."/>
            <person name="Pratt K."/>
            <person name="Kuruganti S."/>
            <person name="Aradhya M.K."/>
            <person name="Leslie C.A."/>
            <person name="Dandekar A.M."/>
            <person name="Salzberg S.L."/>
            <person name="Wegrzyn J.L."/>
            <person name="Langley C.H."/>
            <person name="Neale D.B."/>
        </authorList>
    </citation>
    <scope>NUCLEOTIDE SEQUENCE</scope>
    <source>
        <tissue evidence="9">Leaves</tissue>
    </source>
</reference>
<dbReference type="Gene3D" id="1.10.150.240">
    <property type="entry name" value="Putative phosphatase, domain 2"/>
    <property type="match status" value="1"/>
</dbReference>
<feature type="non-terminal residue" evidence="9">
    <location>
        <position position="1"/>
    </location>
</feature>
<evidence type="ECO:0000313" key="10">
    <source>
        <dbReference type="Proteomes" id="UP000619265"/>
    </source>
</evidence>
<dbReference type="InterPro" id="IPR036412">
    <property type="entry name" value="HAD-like_sf"/>
</dbReference>
<evidence type="ECO:0000256" key="6">
    <source>
        <dbReference type="ARBA" id="ARBA00022741"/>
    </source>
</evidence>
<evidence type="ECO:0000256" key="3">
    <source>
        <dbReference type="ARBA" id="ARBA00022630"/>
    </source>
</evidence>
<dbReference type="SFLD" id="SFLDG01129">
    <property type="entry name" value="C1.5:_HAD__Beta-PGM__Phosphata"/>
    <property type="match status" value="1"/>
</dbReference>
<evidence type="ECO:0000256" key="4">
    <source>
        <dbReference type="ARBA" id="ARBA00022643"/>
    </source>
</evidence>
<dbReference type="SUPFAM" id="SSF82114">
    <property type="entry name" value="Riboflavin kinase-like"/>
    <property type="match status" value="1"/>
</dbReference>
<dbReference type="InterPro" id="IPR015865">
    <property type="entry name" value="Riboflavin_kinase_bac/euk"/>
</dbReference>
<comment type="pathway">
    <text evidence="1">Cofactor biosynthesis; FMN biosynthesis; FMN from riboflavin (ATP route): step 1/1.</text>
</comment>
<feature type="domain" description="Riboflavin kinase" evidence="8">
    <location>
        <begin position="296"/>
        <end position="358"/>
    </location>
</feature>
<evidence type="ECO:0000256" key="1">
    <source>
        <dbReference type="ARBA" id="ARBA00005201"/>
    </source>
</evidence>
<dbReference type="EC" id="2.7.1.26" evidence="2"/>
<dbReference type="InterPro" id="IPR006439">
    <property type="entry name" value="HAD-SF_hydro_IA"/>
</dbReference>
<dbReference type="Gene3D" id="3.40.50.1000">
    <property type="entry name" value="HAD superfamily/HAD-like"/>
    <property type="match status" value="1"/>
</dbReference>
<dbReference type="Proteomes" id="UP000619265">
    <property type="component" value="Unassembled WGS sequence"/>
</dbReference>
<dbReference type="PRINTS" id="PR00413">
    <property type="entry name" value="HADHALOGNASE"/>
</dbReference>
<evidence type="ECO:0000256" key="7">
    <source>
        <dbReference type="ARBA" id="ARBA00022840"/>
    </source>
</evidence>
<protein>
    <recommendedName>
        <fullName evidence="2">riboflavin kinase</fullName>
        <ecNumber evidence="2">2.7.1.26</ecNumber>
    </recommendedName>
</protein>
<evidence type="ECO:0000256" key="2">
    <source>
        <dbReference type="ARBA" id="ARBA00012105"/>
    </source>
</evidence>
<dbReference type="PANTHER" id="PTHR18901">
    <property type="entry name" value="2-DEOXYGLUCOSE-6-PHOSPHATE PHOSPHATASE 2"/>
    <property type="match status" value="1"/>
</dbReference>
<dbReference type="GO" id="GO:0009231">
    <property type="term" value="P:riboflavin biosynthetic process"/>
    <property type="evidence" value="ECO:0007669"/>
    <property type="project" value="InterPro"/>
</dbReference>
<keyword evidence="7" id="KW-0067">ATP-binding</keyword>
<evidence type="ECO:0000259" key="8">
    <source>
        <dbReference type="Pfam" id="PF01687"/>
    </source>
</evidence>
<dbReference type="Gramene" id="Jr10_16580_p1">
    <property type="protein sequence ID" value="cds.Jr10_16580_p1"/>
    <property type="gene ID" value="Jr10_16580"/>
</dbReference>
<gene>
    <name evidence="9" type="ORF">F2P56_022616</name>
</gene>
<dbReference type="SFLD" id="SFLDS00003">
    <property type="entry name" value="Haloacid_Dehalogenase"/>
    <property type="match status" value="1"/>
</dbReference>
<name>A0A833UTE8_JUGRE</name>
<keyword evidence="3" id="KW-0285">Flavoprotein</keyword>
<dbReference type="GO" id="GO:0008531">
    <property type="term" value="F:riboflavin kinase activity"/>
    <property type="evidence" value="ECO:0007669"/>
    <property type="project" value="UniProtKB-EC"/>
</dbReference>
<dbReference type="AlphaFoldDB" id="A0A833UTE8"/>
<dbReference type="InterPro" id="IPR023214">
    <property type="entry name" value="HAD_sf"/>
</dbReference>
<dbReference type="Pfam" id="PF13419">
    <property type="entry name" value="HAD_2"/>
    <property type="match status" value="1"/>
</dbReference>
<evidence type="ECO:0000256" key="5">
    <source>
        <dbReference type="ARBA" id="ARBA00022679"/>
    </source>
</evidence>
<dbReference type="InterPro" id="IPR041492">
    <property type="entry name" value="HAD_2"/>
</dbReference>
<reference evidence="9" key="2">
    <citation type="submission" date="2020-03" db="EMBL/GenBank/DDBJ databases">
        <title>Walnut 2.0.</title>
        <authorList>
            <person name="Marrano A."/>
            <person name="Britton M."/>
            <person name="Zimin A.V."/>
            <person name="Zaini P.A."/>
            <person name="Workman R."/>
            <person name="Puiu D."/>
            <person name="Bianco L."/>
            <person name="Allen B.J."/>
            <person name="Troggio M."/>
            <person name="Leslie C.A."/>
            <person name="Timp W."/>
            <person name="Dendekar A."/>
            <person name="Salzberg S.L."/>
            <person name="Neale D.B."/>
        </authorList>
    </citation>
    <scope>NUCLEOTIDE SEQUENCE</scope>
    <source>
        <tissue evidence="9">Leaves</tissue>
    </source>
</reference>
<dbReference type="PANTHER" id="PTHR18901:SF44">
    <property type="entry name" value="OS01G0757900 PROTEIN"/>
    <property type="match status" value="1"/>
</dbReference>
<dbReference type="InterPro" id="IPR023465">
    <property type="entry name" value="Riboflavin_kinase_dom_sf"/>
</dbReference>
<dbReference type="NCBIfam" id="TIGR01509">
    <property type="entry name" value="HAD-SF-IA-v3"/>
    <property type="match status" value="1"/>
</dbReference>
<evidence type="ECO:0000313" key="9">
    <source>
        <dbReference type="EMBL" id="KAF5458595.1"/>
    </source>
</evidence>
<comment type="caution">
    <text evidence="9">The sequence shown here is derived from an EMBL/GenBank/DDBJ whole genome shotgun (WGS) entry which is preliminary data.</text>
</comment>
<dbReference type="InterPro" id="IPR023198">
    <property type="entry name" value="PGP-like_dom2"/>
</dbReference>
<organism evidence="9 10">
    <name type="scientific">Juglans regia</name>
    <name type="common">English walnut</name>
    <dbReference type="NCBI Taxonomy" id="51240"/>
    <lineage>
        <taxon>Eukaryota</taxon>
        <taxon>Viridiplantae</taxon>
        <taxon>Streptophyta</taxon>
        <taxon>Embryophyta</taxon>
        <taxon>Tracheophyta</taxon>
        <taxon>Spermatophyta</taxon>
        <taxon>Magnoliopsida</taxon>
        <taxon>eudicotyledons</taxon>
        <taxon>Gunneridae</taxon>
        <taxon>Pentapetalae</taxon>
        <taxon>rosids</taxon>
        <taxon>fabids</taxon>
        <taxon>Fagales</taxon>
        <taxon>Juglandaceae</taxon>
        <taxon>Juglans</taxon>
    </lineage>
</organism>
<dbReference type="Pfam" id="PF01687">
    <property type="entry name" value="Flavokinase"/>
    <property type="match status" value="1"/>
</dbReference>
<dbReference type="GO" id="GO:0005524">
    <property type="term" value="F:ATP binding"/>
    <property type="evidence" value="ECO:0007669"/>
    <property type="project" value="UniProtKB-KW"/>
</dbReference>
<dbReference type="Gene3D" id="2.40.30.30">
    <property type="entry name" value="Riboflavin kinase-like"/>
    <property type="match status" value="1"/>
</dbReference>
<accession>A0A833UTE8</accession>
<dbReference type="FunFam" id="1.10.150.240:FF:000001">
    <property type="entry name" value="Haloacid dehalogenase-like hydrolase domain"/>
    <property type="match status" value="1"/>
</dbReference>
<dbReference type="FunFam" id="3.40.50.1000:FF:000119">
    <property type="entry name" value="Bifunctional riboflavin kinase/FMN phosphatase"/>
    <property type="match status" value="1"/>
</dbReference>
<proteinExistence type="predicted"/>
<dbReference type="EMBL" id="LIHL02000010">
    <property type="protein sequence ID" value="KAF5458595.1"/>
    <property type="molecule type" value="Genomic_DNA"/>
</dbReference>
<dbReference type="UniPathway" id="UPA00276">
    <property type="reaction ID" value="UER00406"/>
</dbReference>
<dbReference type="GO" id="GO:0009398">
    <property type="term" value="P:FMN biosynthetic process"/>
    <property type="evidence" value="ECO:0007669"/>
    <property type="project" value="UniProtKB-UniPathway"/>
</dbReference>
<keyword evidence="5" id="KW-0808">Transferase</keyword>
<sequence length="396" mass="43976">HHFVLSLSLSLAQDTHKTKKIHTHFAGFTMSCCESCKPKTKILAVILDLDGTLLDTERTTKGVLEEFLAKYGKQIDREREDKKRLGATQKESAAGIVKDYDLPLTPDQYIKEITPMYREKWQKAKPLPGANRLIKHLHKHGVPFALASNSLREYIDAKISHHRGWKEYFSVILGSDQVKEGKPSPYLFEEAAKRMGVDAAHCLVIEDSLVGVRAANAAKMKVVAVPPHTEAGCSSLADSVLHSLLEFQPELWGLPPFEDWIDNALPIEPIHVSIVSVNGSATEVAEDGTSALPDQVFGLYFGWAKVDMNKSFKVVVSIGWDHCSCIAKRKICTYVIDGNNDHLSDQQIQLLLVGYIRELNGKDVTSLSVEMLEEYNCIAGASLDLPVFVHHSSCCL</sequence>